<dbReference type="PANTHER" id="PTHR31087">
    <property type="match status" value="1"/>
</dbReference>
<dbReference type="Proteomes" id="UP000593562">
    <property type="component" value="Unassembled WGS sequence"/>
</dbReference>
<dbReference type="InParanoid" id="A0A7J7CT81"/>
<dbReference type="Gene3D" id="2.40.160.200">
    <property type="entry name" value="LURP1-related"/>
    <property type="match status" value="1"/>
</dbReference>
<dbReference type="PANTHER" id="PTHR31087:SF95">
    <property type="entry name" value="EXPRESSED PROTEIN"/>
    <property type="match status" value="1"/>
</dbReference>
<accession>A0A7J7CT81</accession>
<gene>
    <name evidence="2" type="ORF">HS088_TW13G00204</name>
</gene>
<protein>
    <submittedName>
        <fullName evidence="2">Putative GTP binding protein</fullName>
    </submittedName>
</protein>
<dbReference type="EMBL" id="JAAARO010000013">
    <property type="protein sequence ID" value="KAF5737325.1"/>
    <property type="molecule type" value="Genomic_DNA"/>
</dbReference>
<proteinExistence type="inferred from homology"/>
<dbReference type="InterPro" id="IPR025659">
    <property type="entry name" value="Tubby-like_C"/>
</dbReference>
<dbReference type="AlphaFoldDB" id="A0A7J7CT81"/>
<dbReference type="InterPro" id="IPR038595">
    <property type="entry name" value="LOR_sf"/>
</dbReference>
<keyword evidence="3" id="KW-1185">Reference proteome</keyword>
<evidence type="ECO:0000313" key="2">
    <source>
        <dbReference type="EMBL" id="KAF5737325.1"/>
    </source>
</evidence>
<organism evidence="2 3">
    <name type="scientific">Tripterygium wilfordii</name>
    <name type="common">Thunder God vine</name>
    <dbReference type="NCBI Taxonomy" id="458696"/>
    <lineage>
        <taxon>Eukaryota</taxon>
        <taxon>Viridiplantae</taxon>
        <taxon>Streptophyta</taxon>
        <taxon>Embryophyta</taxon>
        <taxon>Tracheophyta</taxon>
        <taxon>Spermatophyta</taxon>
        <taxon>Magnoliopsida</taxon>
        <taxon>eudicotyledons</taxon>
        <taxon>Gunneridae</taxon>
        <taxon>Pentapetalae</taxon>
        <taxon>rosids</taxon>
        <taxon>fabids</taxon>
        <taxon>Celastrales</taxon>
        <taxon>Celastraceae</taxon>
        <taxon>Tripterygium</taxon>
    </lineage>
</organism>
<sequence length="225" mass="25290">MSKIHPDAENNREYNDHVESKECIGDGHLLTVWKRSSMSFQGTDGFTVFDQHGRLVFRVDNYSRKNGFVAGGGLVLMDGAGNALLTLKTQILRVQTQWDAYRGDQNECGRSSNKSIVFSMRSSSSGLFRNRKDATDVFMGGVRRQNQTPEYRIEGSFRARDCKIRKASGQVVARMARKRVNTTVLLNSDVFSLFVQPGFDAELVMAFVIILDRMSSKPFTPLLCS</sequence>
<dbReference type="OrthoDB" id="680369at2759"/>
<evidence type="ECO:0000256" key="1">
    <source>
        <dbReference type="ARBA" id="ARBA00005437"/>
    </source>
</evidence>
<dbReference type="Pfam" id="PF04525">
    <property type="entry name" value="LOR"/>
    <property type="match status" value="1"/>
</dbReference>
<comment type="caution">
    <text evidence="2">The sequence shown here is derived from an EMBL/GenBank/DDBJ whole genome shotgun (WGS) entry which is preliminary data.</text>
</comment>
<reference evidence="2 3" key="1">
    <citation type="journal article" date="2020" name="Nat. Commun.">
        <title>Genome of Tripterygium wilfordii and identification of cytochrome P450 involved in triptolide biosynthesis.</title>
        <authorList>
            <person name="Tu L."/>
            <person name="Su P."/>
            <person name="Zhang Z."/>
            <person name="Gao L."/>
            <person name="Wang J."/>
            <person name="Hu T."/>
            <person name="Zhou J."/>
            <person name="Zhang Y."/>
            <person name="Zhao Y."/>
            <person name="Liu Y."/>
            <person name="Song Y."/>
            <person name="Tong Y."/>
            <person name="Lu Y."/>
            <person name="Yang J."/>
            <person name="Xu C."/>
            <person name="Jia M."/>
            <person name="Peters R.J."/>
            <person name="Huang L."/>
            <person name="Gao W."/>
        </authorList>
    </citation>
    <scope>NUCLEOTIDE SEQUENCE [LARGE SCALE GENOMIC DNA]</scope>
    <source>
        <strain evidence="3">cv. XIE 37</strain>
        <tissue evidence="2">Leaf</tissue>
    </source>
</reference>
<evidence type="ECO:0000313" key="3">
    <source>
        <dbReference type="Proteomes" id="UP000593562"/>
    </source>
</evidence>
<name>A0A7J7CT81_TRIWF</name>
<dbReference type="SUPFAM" id="SSF54518">
    <property type="entry name" value="Tubby C-terminal domain-like"/>
    <property type="match status" value="1"/>
</dbReference>
<comment type="similarity">
    <text evidence="1">Belongs to the LOR family.</text>
</comment>
<dbReference type="InterPro" id="IPR007612">
    <property type="entry name" value="LOR"/>
</dbReference>